<proteinExistence type="inferred from homology"/>
<protein>
    <submittedName>
        <fullName evidence="5">ABC transporter substrate-binding protein</fullName>
    </submittedName>
</protein>
<keyword evidence="6" id="KW-1185">Reference proteome</keyword>
<dbReference type="PANTHER" id="PTHR30535:SF34">
    <property type="entry name" value="MOLYBDATE-BINDING PROTEIN MOLA"/>
    <property type="match status" value="1"/>
</dbReference>
<evidence type="ECO:0000256" key="3">
    <source>
        <dbReference type="SAM" id="SignalP"/>
    </source>
</evidence>
<feature type="chain" id="PRO_5045129889" evidence="3">
    <location>
        <begin position="27"/>
        <end position="317"/>
    </location>
</feature>
<dbReference type="RefSeq" id="WP_233696482.1">
    <property type="nucleotide sequence ID" value="NZ_JAJNBZ010000005.1"/>
</dbReference>
<dbReference type="PANTHER" id="PTHR30535">
    <property type="entry name" value="VITAMIN B12-BINDING PROTEIN"/>
    <property type="match status" value="1"/>
</dbReference>
<dbReference type="InterPro" id="IPR050902">
    <property type="entry name" value="ABC_Transporter_SBP"/>
</dbReference>
<evidence type="ECO:0000256" key="1">
    <source>
        <dbReference type="ARBA" id="ARBA00008814"/>
    </source>
</evidence>
<keyword evidence="2 3" id="KW-0732">Signal</keyword>
<dbReference type="Proteomes" id="UP001199916">
    <property type="component" value="Unassembled WGS sequence"/>
</dbReference>
<dbReference type="NCBIfam" id="NF038402">
    <property type="entry name" value="TroA_like"/>
    <property type="match status" value="1"/>
</dbReference>
<reference evidence="5 6" key="1">
    <citation type="submission" date="2021-11" db="EMBL/GenBank/DDBJ databases">
        <title>Draft genome sequence of Paenibacillus profundus YoMME, a new Gram-positive bacteria with exoelectrogenic properties.</title>
        <authorList>
            <person name="Hubenova Y."/>
            <person name="Hubenova E."/>
            <person name="Manasiev Y."/>
            <person name="Peykov S."/>
            <person name="Mitov M."/>
        </authorList>
    </citation>
    <scope>NUCLEOTIDE SEQUENCE [LARGE SCALE GENOMIC DNA]</scope>
    <source>
        <strain evidence="5 6">YoMME</strain>
    </source>
</reference>
<sequence>MLRSVVRHSGKLMLAAALVCSSLVHAAFNAPVASAQANIVVKDFADRELTLSKPVEKVVTLAAGDAQIVAALGGKVVGRPNTSNKTLPKEVLDAPVIGSGHAPNYEKITSLKPELVIASKSLNIKDIKALEATGALVYVASSESVNEIKENVLKIGQLLGKTEKAKATVKAMDIKLQIAGKVNKDNPKKALIVYGAPGTLLAALPSSLPGDLLTRAGGRNVAAQFPKLDKMSGYAQLSAERVIAADPDIILLITHGDPEAVQKAFNEEISKNAAWSSMTAVKNENIIVLPSHLFGTNPGTKIADALNVLATHLKQAE</sequence>
<feature type="signal peptide" evidence="3">
    <location>
        <begin position="1"/>
        <end position="26"/>
    </location>
</feature>
<accession>A0ABS8YGM8</accession>
<dbReference type="PROSITE" id="PS50983">
    <property type="entry name" value="FE_B12_PBP"/>
    <property type="match status" value="1"/>
</dbReference>
<organism evidence="5 6">
    <name type="scientific">Paenibacillus profundus</name>
    <dbReference type="NCBI Taxonomy" id="1173085"/>
    <lineage>
        <taxon>Bacteria</taxon>
        <taxon>Bacillati</taxon>
        <taxon>Bacillota</taxon>
        <taxon>Bacilli</taxon>
        <taxon>Bacillales</taxon>
        <taxon>Paenibacillaceae</taxon>
        <taxon>Paenibacillus</taxon>
    </lineage>
</organism>
<feature type="domain" description="Fe/B12 periplasmic-binding" evidence="4">
    <location>
        <begin position="57"/>
        <end position="317"/>
    </location>
</feature>
<dbReference type="InterPro" id="IPR002491">
    <property type="entry name" value="ABC_transptr_periplasmic_BD"/>
</dbReference>
<gene>
    <name evidence="5" type="ORF">LQV63_09370</name>
</gene>
<comment type="similarity">
    <text evidence="1">Belongs to the bacterial solute-binding protein 8 family.</text>
</comment>
<dbReference type="SUPFAM" id="SSF53807">
    <property type="entry name" value="Helical backbone' metal receptor"/>
    <property type="match status" value="1"/>
</dbReference>
<evidence type="ECO:0000256" key="2">
    <source>
        <dbReference type="ARBA" id="ARBA00022729"/>
    </source>
</evidence>
<dbReference type="InterPro" id="IPR054828">
    <property type="entry name" value="Vit_B12_bind_prot"/>
</dbReference>
<dbReference type="EMBL" id="JAJNBZ010000005">
    <property type="protein sequence ID" value="MCE5169521.1"/>
    <property type="molecule type" value="Genomic_DNA"/>
</dbReference>
<evidence type="ECO:0000313" key="5">
    <source>
        <dbReference type="EMBL" id="MCE5169521.1"/>
    </source>
</evidence>
<comment type="caution">
    <text evidence="5">The sequence shown here is derived from an EMBL/GenBank/DDBJ whole genome shotgun (WGS) entry which is preliminary data.</text>
</comment>
<evidence type="ECO:0000259" key="4">
    <source>
        <dbReference type="PROSITE" id="PS50983"/>
    </source>
</evidence>
<dbReference type="Gene3D" id="3.40.50.1980">
    <property type="entry name" value="Nitrogenase molybdenum iron protein domain"/>
    <property type="match status" value="2"/>
</dbReference>
<dbReference type="Pfam" id="PF01497">
    <property type="entry name" value="Peripla_BP_2"/>
    <property type="match status" value="1"/>
</dbReference>
<evidence type="ECO:0000313" key="6">
    <source>
        <dbReference type="Proteomes" id="UP001199916"/>
    </source>
</evidence>
<name>A0ABS8YGM8_9BACL</name>